<dbReference type="HOGENOM" id="CLU_018838_0_0_1"/>
<dbReference type="OMA" id="HIGNSED"/>
<evidence type="ECO:0000256" key="5">
    <source>
        <dbReference type="ARBA" id="ARBA00023136"/>
    </source>
</evidence>
<evidence type="ECO:0000256" key="2">
    <source>
        <dbReference type="ARBA" id="ARBA00022475"/>
    </source>
</evidence>
<dbReference type="eggNOG" id="ENOG502TD7R">
    <property type="taxonomic scope" value="Eukaryota"/>
</dbReference>
<evidence type="ECO:0000256" key="3">
    <source>
        <dbReference type="ARBA" id="ARBA00022692"/>
    </source>
</evidence>
<comment type="subcellular location">
    <subcellularLocation>
        <location evidence="1">Cell membrane</location>
        <topology evidence="1">Multi-pass membrane protein</topology>
    </subcellularLocation>
</comment>
<dbReference type="PANTHER" id="PTHR42643:SF41">
    <property type="entry name" value="IONOTROPIC RECEPTOR 20A-RELATED"/>
    <property type="match status" value="1"/>
</dbReference>
<dbReference type="EMBL" id="CH477492">
    <property type="protein sequence ID" value="EAT40015.1"/>
    <property type="molecule type" value="Genomic_DNA"/>
</dbReference>
<feature type="transmembrane region" description="Helical" evidence="8">
    <location>
        <begin position="529"/>
        <end position="549"/>
    </location>
</feature>
<evidence type="ECO:0000256" key="4">
    <source>
        <dbReference type="ARBA" id="ARBA00022989"/>
    </source>
</evidence>
<evidence type="ECO:0000256" key="1">
    <source>
        <dbReference type="ARBA" id="ARBA00004651"/>
    </source>
</evidence>
<keyword evidence="6" id="KW-0675">Receptor</keyword>
<reference evidence="9" key="2">
    <citation type="journal article" date="2007" name="Science">
        <title>Genome sequence of Aedes aegypti, a major arbovirus vector.</title>
        <authorList>
            <person name="Nene V."/>
            <person name="Wortman J.R."/>
            <person name="Lawson D."/>
            <person name="Haas B."/>
            <person name="Kodira C."/>
            <person name="Tu Z.J."/>
            <person name="Loftus B."/>
            <person name="Xi Z."/>
            <person name="Megy K."/>
            <person name="Grabherr M."/>
            <person name="Ren Q."/>
            <person name="Zdobnov E.M."/>
            <person name="Lobo N.F."/>
            <person name="Campbell K.S."/>
            <person name="Brown S.E."/>
            <person name="Bonaldo M.F."/>
            <person name="Zhu J."/>
            <person name="Sinkins S.P."/>
            <person name="Hogenkamp D.G."/>
            <person name="Amedeo P."/>
            <person name="Arensburger P."/>
            <person name="Atkinson P.W."/>
            <person name="Bidwell S."/>
            <person name="Biedler J."/>
            <person name="Birney E."/>
            <person name="Bruggner R.V."/>
            <person name="Costas J."/>
            <person name="Coy M.R."/>
            <person name="Crabtree J."/>
            <person name="Crawford M."/>
            <person name="Debruyn B."/>
            <person name="Decaprio D."/>
            <person name="Eiglmeier K."/>
            <person name="Eisenstadt E."/>
            <person name="El-Dorry H."/>
            <person name="Gelbart W.M."/>
            <person name="Gomes S.L."/>
            <person name="Hammond M."/>
            <person name="Hannick L.I."/>
            <person name="Hogan J.R."/>
            <person name="Holmes M.H."/>
            <person name="Jaffe D."/>
            <person name="Johnston J.S."/>
            <person name="Kennedy R.C."/>
            <person name="Koo H."/>
            <person name="Kravitz S."/>
            <person name="Kriventseva E.V."/>
            <person name="Kulp D."/>
            <person name="Labutti K."/>
            <person name="Lee E."/>
            <person name="Li S."/>
            <person name="Lovin D.D."/>
            <person name="Mao C."/>
            <person name="Mauceli E."/>
            <person name="Menck C.F."/>
            <person name="Miller J.R."/>
            <person name="Montgomery P."/>
            <person name="Mori A."/>
            <person name="Nascimento A.L."/>
            <person name="Naveira H.F."/>
            <person name="Nusbaum C."/>
            <person name="O'leary S."/>
            <person name="Orvis J."/>
            <person name="Pertea M."/>
            <person name="Quesneville H."/>
            <person name="Reidenbach K.R."/>
            <person name="Rogers Y.H."/>
            <person name="Roth C.W."/>
            <person name="Schneider J.R."/>
            <person name="Schatz M."/>
            <person name="Shumway M."/>
            <person name="Stanke M."/>
            <person name="Stinson E.O."/>
            <person name="Tubio J.M."/>
            <person name="Vanzee J.P."/>
            <person name="Verjovski-Almeida S."/>
            <person name="Werner D."/>
            <person name="White O."/>
            <person name="Wyder S."/>
            <person name="Zeng Q."/>
            <person name="Zhao Q."/>
            <person name="Zhao Y."/>
            <person name="Hill C.A."/>
            <person name="Raikhel A.S."/>
            <person name="Soares M.B."/>
            <person name="Knudson D.L."/>
            <person name="Lee N.H."/>
            <person name="Galagan J."/>
            <person name="Salzberg S.L."/>
            <person name="Paulsen I.T."/>
            <person name="Dimopoulos G."/>
            <person name="Collins F.H."/>
            <person name="Birren B."/>
            <person name="Fraser-Liggett C.M."/>
            <person name="Severson D.W."/>
        </authorList>
    </citation>
    <scope>NUCLEOTIDE SEQUENCE [LARGE SCALE GENOMIC DNA]</scope>
    <source>
        <strain evidence="9">Liverpool</strain>
    </source>
</reference>
<organism evidence="9 10">
    <name type="scientific">Aedes aegypti</name>
    <name type="common">Yellowfever mosquito</name>
    <name type="synonym">Culex aegypti</name>
    <dbReference type="NCBI Taxonomy" id="7159"/>
    <lineage>
        <taxon>Eukaryota</taxon>
        <taxon>Metazoa</taxon>
        <taxon>Ecdysozoa</taxon>
        <taxon>Arthropoda</taxon>
        <taxon>Hexapoda</taxon>
        <taxon>Insecta</taxon>
        <taxon>Pterygota</taxon>
        <taxon>Neoptera</taxon>
        <taxon>Endopterygota</taxon>
        <taxon>Diptera</taxon>
        <taxon>Nematocera</taxon>
        <taxon>Culicoidea</taxon>
        <taxon>Culicidae</taxon>
        <taxon>Culicinae</taxon>
        <taxon>Aedini</taxon>
        <taxon>Aedes</taxon>
        <taxon>Stegomyia</taxon>
    </lineage>
</organism>
<proteinExistence type="predicted"/>
<keyword evidence="2" id="KW-1003">Cell membrane</keyword>
<dbReference type="Proteomes" id="UP000682892">
    <property type="component" value="Chromosome 2"/>
</dbReference>
<accession>Q16ZD2</accession>
<dbReference type="PaxDb" id="7159-AAEL008231-PA"/>
<keyword evidence="7" id="KW-0325">Glycoprotein</keyword>
<gene>
    <name evidence="9" type="ORF">AaeL_AAEL008231</name>
</gene>
<feature type="transmembrane region" description="Helical" evidence="8">
    <location>
        <begin position="351"/>
        <end position="369"/>
    </location>
</feature>
<evidence type="ECO:0000313" key="10">
    <source>
        <dbReference type="Proteomes" id="UP000682892"/>
    </source>
</evidence>
<evidence type="ECO:0000313" key="9">
    <source>
        <dbReference type="EMBL" id="EAT40015.1"/>
    </source>
</evidence>
<keyword evidence="4 8" id="KW-1133">Transmembrane helix</keyword>
<evidence type="ECO:0000256" key="8">
    <source>
        <dbReference type="SAM" id="Phobius"/>
    </source>
</evidence>
<dbReference type="PhylomeDB" id="Q16ZD2"/>
<dbReference type="GO" id="GO:0005886">
    <property type="term" value="C:plasma membrane"/>
    <property type="evidence" value="ECO:0007669"/>
    <property type="project" value="UniProtKB-SubCell"/>
</dbReference>
<dbReference type="PANTHER" id="PTHR42643">
    <property type="entry name" value="IONOTROPIC RECEPTOR 20A-RELATED"/>
    <property type="match status" value="1"/>
</dbReference>
<keyword evidence="5 8" id="KW-0472">Membrane</keyword>
<feature type="transmembrane region" description="Helical" evidence="8">
    <location>
        <begin position="555"/>
        <end position="574"/>
    </location>
</feature>
<evidence type="ECO:0000256" key="7">
    <source>
        <dbReference type="ARBA" id="ARBA00023180"/>
    </source>
</evidence>
<reference evidence="9" key="1">
    <citation type="submission" date="2005-10" db="EMBL/GenBank/DDBJ databases">
        <authorList>
            <person name="Loftus B.J."/>
            <person name="Nene V.M."/>
            <person name="Hannick L.I."/>
            <person name="Bidwell S."/>
            <person name="Haas B."/>
            <person name="Amedeo P."/>
            <person name="Orvis J."/>
            <person name="Wortman J.R."/>
            <person name="White O.R."/>
            <person name="Salzberg S."/>
            <person name="Shumway M."/>
            <person name="Koo H."/>
            <person name="Zhao Y."/>
            <person name="Holmes M."/>
            <person name="Miller J."/>
            <person name="Schatz M."/>
            <person name="Pop M."/>
            <person name="Pai G."/>
            <person name="Utterback T."/>
            <person name="Rogers Y.-H."/>
            <person name="Kravitz S."/>
            <person name="Fraser C.M."/>
        </authorList>
    </citation>
    <scope>NUCLEOTIDE SEQUENCE</scope>
    <source>
        <strain evidence="9">Liverpool</strain>
    </source>
</reference>
<keyword evidence="3 8" id="KW-0812">Transmembrane</keyword>
<dbReference type="InterPro" id="IPR052192">
    <property type="entry name" value="Insect_Ionotropic_Sensory_Rcpt"/>
</dbReference>
<sequence length="579" mass="66708">MKFQHLLPLAKQIKPEILQYVIQIITYLASQQTGTFNSVFYDVKSTEPYNNLLGLLLQSPQLNHIVKIPANTTFVKTTFCRQSSLMVIHIGNSEDLNWHDNFMSIMRTWDSRIRILLLVEDTQWALALIVRFWLYNTNKFFKIIILNMTSKTIHRTEFDGGVKVISHVEPSEVFVDPKRDLKGKRFYYNLLSLSQRAAIVDEELIGPDVRWVKETARFLNATPRLASNPCPTERNSLGFCYQSAFLGQSDIVIGLDRLSRHGTSPNFDRQLYCITPMWSAVLVPNGRQLNLVELFSKPFTWKAWTCLLVVLLAMELLKLLLRGLFENDPILLAICGIEKYNLHRASWFEKLMFFSLIVIFFLMTTGYEAKIIALMTERPSTQVIRTINELIKSGLKVKADLRYFPRVVNSTTIGPLIVNASISEQMDGVNAYFTGYDAAKLTETLYINYDQEQNRKRYVLLPEPVNMSIVFYTLQFRTKFFEILYWTQRVFFESGLTARWAEEVLKQYRHDVLDPSEAAILRFKDITPAWVALATGLVLCGIVLGLEILSAQKRVSIQGLLLQVMVAIRVSSLCKFRKQ</sequence>
<dbReference type="VEuPathDB" id="VectorBase:AAEL018094"/>
<dbReference type="AlphaFoldDB" id="Q16ZD2"/>
<name>Q16ZD2_AEDAE</name>
<protein>
    <submittedName>
        <fullName evidence="9">AAEL008231-PA</fullName>
    </submittedName>
</protein>
<reference evidence="9" key="3">
    <citation type="submission" date="2012-09" db="EMBL/GenBank/DDBJ databases">
        <authorList>
            <consortium name="VectorBase"/>
        </authorList>
    </citation>
    <scope>NUCLEOTIDE SEQUENCE</scope>
    <source>
        <strain evidence="9">Liverpool</strain>
    </source>
</reference>
<evidence type="ECO:0000256" key="6">
    <source>
        <dbReference type="ARBA" id="ARBA00023170"/>
    </source>
</evidence>